<reference evidence="7 8" key="1">
    <citation type="submission" date="2019-02" db="EMBL/GenBank/DDBJ databases">
        <title>Deep-cultivation of Planctomycetes and their phenomic and genomic characterization uncovers novel biology.</title>
        <authorList>
            <person name="Wiegand S."/>
            <person name="Jogler M."/>
            <person name="Boedeker C."/>
            <person name="Pinto D."/>
            <person name="Vollmers J."/>
            <person name="Rivas-Marin E."/>
            <person name="Kohn T."/>
            <person name="Peeters S.H."/>
            <person name="Heuer A."/>
            <person name="Rast P."/>
            <person name="Oberbeckmann S."/>
            <person name="Bunk B."/>
            <person name="Jeske O."/>
            <person name="Meyerdierks A."/>
            <person name="Storesund J.E."/>
            <person name="Kallscheuer N."/>
            <person name="Luecker S."/>
            <person name="Lage O.M."/>
            <person name="Pohl T."/>
            <person name="Merkel B.J."/>
            <person name="Hornburger P."/>
            <person name="Mueller R.-W."/>
            <person name="Bruemmer F."/>
            <person name="Labrenz M."/>
            <person name="Spormann A.M."/>
            <person name="Op Den Camp H."/>
            <person name="Overmann J."/>
            <person name="Amann R."/>
            <person name="Jetten M.S.M."/>
            <person name="Mascher T."/>
            <person name="Medema M.H."/>
            <person name="Devos D.P."/>
            <person name="Kaster A.-K."/>
            <person name="Ovreas L."/>
            <person name="Rohde M."/>
            <person name="Galperin M.Y."/>
            <person name="Jogler C."/>
        </authorList>
    </citation>
    <scope>NUCLEOTIDE SEQUENCE [LARGE SCALE GENOMIC DNA]</scope>
    <source>
        <strain evidence="7 8">Pla123a</strain>
    </source>
</reference>
<dbReference type="AlphaFoldDB" id="A0A5C5YUS8"/>
<dbReference type="CDD" id="cd07023">
    <property type="entry name" value="S49_Sppa_N_C"/>
    <property type="match status" value="1"/>
</dbReference>
<feature type="compositionally biased region" description="Acidic residues" evidence="5">
    <location>
        <begin position="262"/>
        <end position="271"/>
    </location>
</feature>
<dbReference type="PANTHER" id="PTHR42987:SF4">
    <property type="entry name" value="PROTEASE SOHB-RELATED"/>
    <property type="match status" value="1"/>
</dbReference>
<dbReference type="SUPFAM" id="SSF52096">
    <property type="entry name" value="ClpP/crotonase"/>
    <property type="match status" value="1"/>
</dbReference>
<dbReference type="InterPro" id="IPR029045">
    <property type="entry name" value="ClpP/crotonase-like_dom_sf"/>
</dbReference>
<evidence type="ECO:0000259" key="6">
    <source>
        <dbReference type="Pfam" id="PF01343"/>
    </source>
</evidence>
<dbReference type="GO" id="GO:0008236">
    <property type="term" value="F:serine-type peptidase activity"/>
    <property type="evidence" value="ECO:0007669"/>
    <property type="project" value="UniProtKB-KW"/>
</dbReference>
<dbReference type="EMBL" id="SJPO01000002">
    <property type="protein sequence ID" value="TWT78571.1"/>
    <property type="molecule type" value="Genomic_DNA"/>
</dbReference>
<evidence type="ECO:0000313" key="7">
    <source>
        <dbReference type="EMBL" id="TWT78571.1"/>
    </source>
</evidence>
<dbReference type="Gene3D" id="6.20.330.10">
    <property type="match status" value="1"/>
</dbReference>
<comment type="caution">
    <text evidence="7">The sequence shown here is derived from an EMBL/GenBank/DDBJ whole genome shotgun (WGS) entry which is preliminary data.</text>
</comment>
<dbReference type="EC" id="3.4.21.-" evidence="7"/>
<dbReference type="InterPro" id="IPR002142">
    <property type="entry name" value="Peptidase_S49"/>
</dbReference>
<gene>
    <name evidence="7" type="primary">sppA_2</name>
    <name evidence="7" type="ORF">Pla123a_13640</name>
</gene>
<keyword evidence="8" id="KW-1185">Reference proteome</keyword>
<dbReference type="OrthoDB" id="9764363at2"/>
<organism evidence="7 8">
    <name type="scientific">Posidoniimonas polymericola</name>
    <dbReference type="NCBI Taxonomy" id="2528002"/>
    <lineage>
        <taxon>Bacteria</taxon>
        <taxon>Pseudomonadati</taxon>
        <taxon>Planctomycetota</taxon>
        <taxon>Planctomycetia</taxon>
        <taxon>Pirellulales</taxon>
        <taxon>Lacipirellulaceae</taxon>
        <taxon>Posidoniimonas</taxon>
    </lineage>
</organism>
<dbReference type="InterPro" id="IPR047272">
    <property type="entry name" value="S49_SppA_C"/>
</dbReference>
<keyword evidence="2" id="KW-0645">Protease</keyword>
<feature type="domain" description="Peptidase S49" evidence="6">
    <location>
        <begin position="135"/>
        <end position="240"/>
    </location>
</feature>
<proteinExistence type="inferred from homology"/>
<keyword evidence="4" id="KW-0720">Serine protease</keyword>
<evidence type="ECO:0000256" key="2">
    <source>
        <dbReference type="ARBA" id="ARBA00022670"/>
    </source>
</evidence>
<name>A0A5C5YUS8_9BACT</name>
<evidence type="ECO:0000256" key="1">
    <source>
        <dbReference type="ARBA" id="ARBA00008683"/>
    </source>
</evidence>
<feature type="region of interest" description="Disordered" evidence="5">
    <location>
        <begin position="250"/>
        <end position="271"/>
    </location>
</feature>
<keyword evidence="3 7" id="KW-0378">Hydrolase</keyword>
<comment type="similarity">
    <text evidence="1">Belongs to the peptidase S49 family.</text>
</comment>
<dbReference type="Proteomes" id="UP000318478">
    <property type="component" value="Unassembled WGS sequence"/>
</dbReference>
<dbReference type="Pfam" id="PF01343">
    <property type="entry name" value="Peptidase_S49"/>
    <property type="match status" value="1"/>
</dbReference>
<evidence type="ECO:0000256" key="3">
    <source>
        <dbReference type="ARBA" id="ARBA00022801"/>
    </source>
</evidence>
<protein>
    <submittedName>
        <fullName evidence="7">Putative signal peptide peptidase SppA</fullName>
        <ecNumber evidence="7">3.4.21.-</ecNumber>
    </submittedName>
</protein>
<dbReference type="PANTHER" id="PTHR42987">
    <property type="entry name" value="PEPTIDASE S49"/>
    <property type="match status" value="1"/>
</dbReference>
<dbReference type="GO" id="GO:0006508">
    <property type="term" value="P:proteolysis"/>
    <property type="evidence" value="ECO:0007669"/>
    <property type="project" value="UniProtKB-KW"/>
</dbReference>
<evidence type="ECO:0000313" key="8">
    <source>
        <dbReference type="Proteomes" id="UP000318478"/>
    </source>
</evidence>
<sequence length="374" mass="39552">MLHSPALRSTLALIVLAAAGCSMRQPIKVCMQGDIDAAASMKLDNNVSQVSARTLPGEPCSGPRIALIDIDGLLVNRNLTGMSSMGENPVALLREKLQRAERDPCVAAVVLRVNSPGGGVTACDIMRWELTQFRQRSGKPVVACLMDVGAGGAYYIATAADVITAHPTTITGGVGVILNLYDLQDFMQQQNVVENVIRSGEKIDMGTPTRTMDADEAAILEGIAAEFHKRFKDAVLAARPALATRAGSAEVVPLPGASPSDADPEDADSELADSDLLDGRVLTGSDALRLGMVDELGYLEDAVRLAEGAAGVIGAKTIVYRRDNDRALTPYDITPNVPGGGLMPFSLPGVDRALLPTFLYLWQPEPAYEKTSGP</sequence>
<accession>A0A5C5YUS8</accession>
<dbReference type="Gene3D" id="3.90.226.10">
    <property type="entry name" value="2-enoyl-CoA Hydratase, Chain A, domain 1"/>
    <property type="match status" value="1"/>
</dbReference>
<evidence type="ECO:0000256" key="5">
    <source>
        <dbReference type="SAM" id="MobiDB-lite"/>
    </source>
</evidence>
<dbReference type="RefSeq" id="WP_146585135.1">
    <property type="nucleotide sequence ID" value="NZ_SJPO01000002.1"/>
</dbReference>
<evidence type="ECO:0000256" key="4">
    <source>
        <dbReference type="ARBA" id="ARBA00022825"/>
    </source>
</evidence>